<reference evidence="2 3" key="1">
    <citation type="submission" date="2019-12" db="EMBL/GenBank/DDBJ databases">
        <authorList>
            <person name="Yuan C.-G."/>
        </authorList>
    </citation>
    <scope>NUCLEOTIDE SEQUENCE [LARGE SCALE GENOMIC DNA]</scope>
    <source>
        <strain evidence="2 3">KCTC 23863</strain>
    </source>
</reference>
<evidence type="ECO:0000256" key="1">
    <source>
        <dbReference type="SAM" id="Phobius"/>
    </source>
</evidence>
<sequence>MLDPSSSLSTVVSPDDDVEPRQRFSEVLSNLARQPSPVISIGNVLNVFGGRAFGALMLLFAAPNMLPLPPGMSAVLGAPLLFLTAQLMLGRPTLWMPRFVCERSIPRSFFALLAARLSPILRRAERLLRPRMGLLLHPLSERIVGAACLVLAAILFLPIPFGNIPPAFAISAFALGILERDGLAMLIGWLAAIGSLLILAAISSAIIAGIKAFLDQLWIIMG</sequence>
<reference evidence="2 3" key="2">
    <citation type="submission" date="2020-01" db="EMBL/GenBank/DDBJ databases">
        <title>Microvirga sp. nov., an arsenate reduction bacterium isolated from Tibet hotspring sediments.</title>
        <authorList>
            <person name="Xian W.-D."/>
            <person name="Li W.-J."/>
        </authorList>
    </citation>
    <scope>NUCLEOTIDE SEQUENCE [LARGE SCALE GENOMIC DNA]</scope>
    <source>
        <strain evidence="2 3">KCTC 23863</strain>
    </source>
</reference>
<comment type="caution">
    <text evidence="2">The sequence shown here is derived from an EMBL/GenBank/DDBJ whole genome shotgun (WGS) entry which is preliminary data.</text>
</comment>
<proteinExistence type="predicted"/>
<dbReference type="PIRSF" id="PIRSF033239">
    <property type="entry name" value="ExoD"/>
    <property type="match status" value="1"/>
</dbReference>
<keyword evidence="3" id="KW-1185">Reference proteome</keyword>
<feature type="transmembrane region" description="Helical" evidence="1">
    <location>
        <begin position="72"/>
        <end position="89"/>
    </location>
</feature>
<evidence type="ECO:0000313" key="3">
    <source>
        <dbReference type="Proteomes" id="UP000436483"/>
    </source>
</evidence>
<gene>
    <name evidence="2" type="ORF">GR328_22040</name>
</gene>
<dbReference type="PANTHER" id="PTHR41795">
    <property type="entry name" value="EXOPOLYSACCHARIDE SYNTHESIS PROTEIN"/>
    <property type="match status" value="1"/>
</dbReference>
<keyword evidence="1" id="KW-0812">Transmembrane</keyword>
<feature type="transmembrane region" description="Helical" evidence="1">
    <location>
        <begin position="143"/>
        <end position="162"/>
    </location>
</feature>
<keyword evidence="1" id="KW-1133">Transmembrane helix</keyword>
<dbReference type="RefSeq" id="WP_160887692.1">
    <property type="nucleotide sequence ID" value="NZ_WURB01000026.1"/>
</dbReference>
<organism evidence="2 3">
    <name type="scientific">Microvirga makkahensis</name>
    <dbReference type="NCBI Taxonomy" id="1128670"/>
    <lineage>
        <taxon>Bacteria</taxon>
        <taxon>Pseudomonadati</taxon>
        <taxon>Pseudomonadota</taxon>
        <taxon>Alphaproteobacteria</taxon>
        <taxon>Hyphomicrobiales</taxon>
        <taxon>Methylobacteriaceae</taxon>
        <taxon>Microvirga</taxon>
    </lineage>
</organism>
<accession>A0A7X3SR92</accession>
<dbReference type="PANTHER" id="PTHR41795:SF1">
    <property type="entry name" value="EXOPOLYSACCHARIDE SYNTHESIS PROTEIN"/>
    <property type="match status" value="1"/>
</dbReference>
<evidence type="ECO:0000313" key="2">
    <source>
        <dbReference type="EMBL" id="MXQ14088.1"/>
    </source>
</evidence>
<dbReference type="Proteomes" id="UP000436483">
    <property type="component" value="Unassembled WGS sequence"/>
</dbReference>
<keyword evidence="1" id="KW-0472">Membrane</keyword>
<dbReference type="EMBL" id="WURB01000026">
    <property type="protein sequence ID" value="MXQ14088.1"/>
    <property type="molecule type" value="Genomic_DNA"/>
</dbReference>
<dbReference type="AlphaFoldDB" id="A0A7X3SR92"/>
<feature type="transmembrane region" description="Helical" evidence="1">
    <location>
        <begin position="182"/>
        <end position="214"/>
    </location>
</feature>
<protein>
    <submittedName>
        <fullName evidence="2">Exopolysaccharide biosynthesis protein</fullName>
    </submittedName>
</protein>
<name>A0A7X3SR92_9HYPH</name>
<dbReference type="Pfam" id="PF06055">
    <property type="entry name" value="ExoD"/>
    <property type="match status" value="1"/>
</dbReference>
<dbReference type="OrthoDB" id="8550083at2"/>
<dbReference type="InterPro" id="IPR010331">
    <property type="entry name" value="ExoD"/>
</dbReference>
<feature type="transmembrane region" description="Helical" evidence="1">
    <location>
        <begin position="38"/>
        <end position="60"/>
    </location>
</feature>